<reference evidence="2" key="1">
    <citation type="journal article" date="2016" name="Front. Microbiol.">
        <title>Molecular Keys to the Janthinobacterium and Duganella spp. Interaction with the Plant Pathogen Fusarium graminearum.</title>
        <authorList>
            <person name="Haack F.S."/>
            <person name="Poehlein A."/>
            <person name="Kroger C."/>
            <person name="Voigt C.A."/>
            <person name="Piepenbring M."/>
            <person name="Bode H.B."/>
            <person name="Daniel R."/>
            <person name="Schafer W."/>
            <person name="Streit W.R."/>
        </authorList>
    </citation>
    <scope>NUCLEOTIDE SEQUENCE [LARGE SCALE GENOMIC DNA]</scope>
    <source>
        <strain evidence="2">T54</strain>
    </source>
</reference>
<sequence>MTDIILALPFALPPADMAPHLLRALQVPALAALLGRHSRQQRHSFAQHSRVLPHEAWLTRTLDLAPSPITFQTGAPLATACMRGCGLQTQAAEGHWLILQPAHIQVSSTHPSLADPRALQLDEADARALYDAARPYFEELGKPMLFGAPGLWFVRADDWAQLSTASPDSVVNQNLGDWLPEGERARDFRRLQNEIQMLWHQHPVNAAREARGLPAVNSYWCWGGASASASADTAAVGAATLAVSGGPSWLQALAAPELRQATANGLIGRQDNTVTNTVAVVADLIAPGQASEWAEWIAALQHIDQHWCAPLLAALQDGRVGRVNLMLSHRESWLEVSSTKMAQRKFWRQPNLNLLK</sequence>
<accession>A0A1E7W6G1</accession>
<organism evidence="1 2">
    <name type="scientific">Duganella phyllosphaerae</name>
    <dbReference type="NCBI Taxonomy" id="762836"/>
    <lineage>
        <taxon>Bacteria</taxon>
        <taxon>Pseudomonadati</taxon>
        <taxon>Pseudomonadota</taxon>
        <taxon>Betaproteobacteria</taxon>
        <taxon>Burkholderiales</taxon>
        <taxon>Oxalobacteraceae</taxon>
        <taxon>Telluria group</taxon>
        <taxon>Duganella</taxon>
    </lineage>
</organism>
<comment type="caution">
    <text evidence="1">The sequence shown here is derived from an EMBL/GenBank/DDBJ whole genome shotgun (WGS) entry which is preliminary data.</text>
</comment>
<evidence type="ECO:0000313" key="1">
    <source>
        <dbReference type="EMBL" id="OEZ91581.1"/>
    </source>
</evidence>
<gene>
    <name evidence="1" type="ORF">DUPY_51940</name>
</gene>
<dbReference type="EMBL" id="LROM01000152">
    <property type="protein sequence ID" value="OEZ91581.1"/>
    <property type="molecule type" value="Genomic_DNA"/>
</dbReference>
<dbReference type="InterPro" id="IPR016631">
    <property type="entry name" value="Regulatory_RpfE"/>
</dbReference>
<dbReference type="OrthoDB" id="5295974at2"/>
<evidence type="ECO:0000313" key="2">
    <source>
        <dbReference type="Proteomes" id="UP000175989"/>
    </source>
</evidence>
<dbReference type="RefSeq" id="WP_070252044.1">
    <property type="nucleotide sequence ID" value="NZ_LROM01000152.1"/>
</dbReference>
<dbReference type="AlphaFoldDB" id="A0A1E7W6G1"/>
<protein>
    <submittedName>
        <fullName evidence="1">Cofactor-independent phosphoglycerate mutase</fullName>
    </submittedName>
</protein>
<keyword evidence="2" id="KW-1185">Reference proteome</keyword>
<dbReference type="Proteomes" id="UP000175989">
    <property type="component" value="Unassembled WGS sequence"/>
</dbReference>
<dbReference type="PATRIC" id="fig|762836.4.peg.5338"/>
<dbReference type="PIRSF" id="PIRSF015283">
    <property type="entry name" value="Regulatory_RpfE"/>
    <property type="match status" value="1"/>
</dbReference>
<proteinExistence type="predicted"/>
<name>A0A1E7W6G1_9BURK</name>